<sequence length="685" mass="78863">MNITKNIDVKNFSSDIEFISGDFIIHIDHGIGKYIGTKFIETSGIKNEYMVIQYAENDILYLPFTSLHLISKYKKNNYDSNLIILDKLGSDTWKKYSKKIIKKINDIAVEILDNASERLSKKGFSFELKFNKYKLFCNECNFDLTQDQNKAILEVIDDMKKSSVMNRLICGDVGFGKTEIAMRAAFIAIQNKKQVSLLTPTTLLSQQHFDNFKLRFKKWPIKISILSRFLNKKEQNKVIKMILIGEIDILIGTHRILQKDIIWKDLGLLIIDEEHRFGVSQKECIKTVRTGVDVLSLTATPIPRTLNMAMNGLRDLSIISTPPKYRLPVKTFIYEYNKDIIKKAIKNELSRKGQIYYLHNNISTINETSKILKKIAPKVRIKISHSKMCKNLLKKTMQDFKENKFDMLVCTSIIETGIDIANANTIIIEKANQFGLAQLNQLRGRVGRSFRQAYAYLFTSKSNSLNENSKKRLEAISSINKLGSGFSLSINDLEIRGSGELLGSKQSGKINSIGISLYNKLLKKSIKLIKSGKELSLETIKENFTEVNLNIPAFIPDSYIPDVSIRLFYYKKFFSETKSEINNLKNIITSKFGKLPKSVCYLIEIAYIRQKANFIGIKIININFKGGFVEFNKNNSINYESFIRLLKNYPKIYKIISQTKLRIKYLTKSHEEKIDYIKNFLNYIK</sequence>
<dbReference type="Gene3D" id="3.90.1150.50">
    <property type="entry name" value="Transcription-repair-coupling factor, D7 domain"/>
    <property type="match status" value="1"/>
</dbReference>
<evidence type="ECO:0000256" key="3">
    <source>
        <dbReference type="ARBA" id="ARBA00022741"/>
    </source>
</evidence>
<dbReference type="SMART" id="SM00982">
    <property type="entry name" value="TRCF"/>
    <property type="match status" value="1"/>
</dbReference>
<dbReference type="Gene3D" id="2.40.10.170">
    <property type="match status" value="1"/>
</dbReference>
<keyword evidence="2" id="KW-0963">Cytoplasm</keyword>
<dbReference type="OrthoDB" id="9804325at2"/>
<evidence type="ECO:0000256" key="12">
    <source>
        <dbReference type="ARBA" id="ARBA00061399"/>
    </source>
</evidence>
<keyword evidence="3" id="KW-0547">Nucleotide-binding</keyword>
<dbReference type="Gene3D" id="3.40.50.300">
    <property type="entry name" value="P-loop containing nucleotide triphosphate hydrolases"/>
    <property type="match status" value="2"/>
</dbReference>
<comment type="similarity">
    <text evidence="11">In the N-terminal section; belongs to the UvrB family.</text>
</comment>
<evidence type="ECO:0000256" key="2">
    <source>
        <dbReference type="ARBA" id="ARBA00022490"/>
    </source>
</evidence>
<dbReference type="GO" id="GO:0003678">
    <property type="term" value="F:DNA helicase activity"/>
    <property type="evidence" value="ECO:0007669"/>
    <property type="project" value="TreeGrafter"/>
</dbReference>
<dbReference type="GO" id="GO:0006281">
    <property type="term" value="P:DNA repair"/>
    <property type="evidence" value="ECO:0007669"/>
    <property type="project" value="UniProtKB-KW"/>
</dbReference>
<comment type="similarity">
    <text evidence="12">In the C-terminal section; belongs to the helicase family. RecG subfamily.</text>
</comment>
<evidence type="ECO:0000259" key="15">
    <source>
        <dbReference type="PROSITE" id="PS51194"/>
    </source>
</evidence>
<dbReference type="eggNOG" id="COG1197">
    <property type="taxonomic scope" value="Bacteria"/>
</dbReference>
<dbReference type="Pfam" id="PF02559">
    <property type="entry name" value="CarD_TRCF_RID"/>
    <property type="match status" value="1"/>
</dbReference>
<comment type="subcellular location">
    <subcellularLocation>
        <location evidence="1">Cytoplasm</location>
    </subcellularLocation>
</comment>
<evidence type="ECO:0000256" key="13">
    <source>
        <dbReference type="ARBA" id="ARBA00070128"/>
    </source>
</evidence>
<evidence type="ECO:0000313" key="17">
    <source>
        <dbReference type="Proteomes" id="UP000000562"/>
    </source>
</evidence>
<protein>
    <recommendedName>
        <fullName evidence="13">Transcription-repair-coupling factor</fullName>
    </recommendedName>
</protein>
<keyword evidence="7" id="KW-0067">ATP-binding</keyword>
<feature type="domain" description="Helicase ATP-binding" evidence="14">
    <location>
        <begin position="158"/>
        <end position="319"/>
    </location>
</feature>
<dbReference type="InterPro" id="IPR004576">
    <property type="entry name" value="Mfd"/>
</dbReference>
<dbReference type="SUPFAM" id="SSF52540">
    <property type="entry name" value="P-loop containing nucleoside triphosphate hydrolases"/>
    <property type="match status" value="2"/>
</dbReference>
<keyword evidence="8" id="KW-0238">DNA-binding</keyword>
<dbReference type="InterPro" id="IPR037235">
    <property type="entry name" value="TRCF-like_C_D7"/>
</dbReference>
<dbReference type="SMART" id="SM00490">
    <property type="entry name" value="HELICc"/>
    <property type="match status" value="1"/>
</dbReference>
<dbReference type="Pfam" id="PF00271">
    <property type="entry name" value="Helicase_C"/>
    <property type="match status" value="1"/>
</dbReference>
<keyword evidence="6" id="KW-0347">Helicase</keyword>
<dbReference type="InterPro" id="IPR036101">
    <property type="entry name" value="CarD-like/TRCF_RID_sf"/>
</dbReference>
<keyword evidence="9" id="KW-0234">DNA repair</keyword>
<evidence type="ECO:0000256" key="8">
    <source>
        <dbReference type="ARBA" id="ARBA00023125"/>
    </source>
</evidence>
<dbReference type="InterPro" id="IPR027417">
    <property type="entry name" value="P-loop_NTPase"/>
</dbReference>
<dbReference type="InterPro" id="IPR005118">
    <property type="entry name" value="TRCF_C"/>
</dbReference>
<dbReference type="Pfam" id="PF03461">
    <property type="entry name" value="TRCF"/>
    <property type="match status" value="1"/>
</dbReference>
<dbReference type="GO" id="GO:0016787">
    <property type="term" value="F:hydrolase activity"/>
    <property type="evidence" value="ECO:0007669"/>
    <property type="project" value="UniProtKB-KW"/>
</dbReference>
<gene>
    <name evidence="16" type="primary">mfd</name>
</gene>
<evidence type="ECO:0000256" key="10">
    <source>
        <dbReference type="ARBA" id="ARBA00055182"/>
    </source>
</evidence>
<evidence type="ECO:0000313" key="16">
    <source>
        <dbReference type="EMBL" id="BAC24245.1"/>
    </source>
</evidence>
<evidence type="ECO:0000256" key="7">
    <source>
        <dbReference type="ARBA" id="ARBA00022840"/>
    </source>
</evidence>
<evidence type="ECO:0000256" key="1">
    <source>
        <dbReference type="ARBA" id="ARBA00004496"/>
    </source>
</evidence>
<evidence type="ECO:0000256" key="4">
    <source>
        <dbReference type="ARBA" id="ARBA00022763"/>
    </source>
</evidence>
<dbReference type="AlphaFoldDB" id="Q8D3A2"/>
<dbReference type="EMBL" id="BA000021">
    <property type="protein sequence ID" value="BAC24245.1"/>
    <property type="molecule type" value="Genomic_DNA"/>
</dbReference>
<dbReference type="GO" id="GO:0005524">
    <property type="term" value="F:ATP binding"/>
    <property type="evidence" value="ECO:0007669"/>
    <property type="project" value="UniProtKB-KW"/>
</dbReference>
<evidence type="ECO:0000256" key="11">
    <source>
        <dbReference type="ARBA" id="ARBA00061104"/>
    </source>
</evidence>
<dbReference type="PROSITE" id="PS51194">
    <property type="entry name" value="HELICASE_CTER"/>
    <property type="match status" value="1"/>
</dbReference>
<evidence type="ECO:0000256" key="9">
    <source>
        <dbReference type="ARBA" id="ARBA00023204"/>
    </source>
</evidence>
<proteinExistence type="inferred from homology"/>
<dbReference type="STRING" id="36870.gene:10368577"/>
<dbReference type="InterPro" id="IPR001650">
    <property type="entry name" value="Helicase_C-like"/>
</dbReference>
<dbReference type="FunFam" id="3.40.50.300:FF:000546">
    <property type="entry name" value="Transcription-repair-coupling factor"/>
    <property type="match status" value="1"/>
</dbReference>
<dbReference type="CDD" id="cd17991">
    <property type="entry name" value="DEXHc_TRCF"/>
    <property type="match status" value="1"/>
</dbReference>
<dbReference type="HOGENOM" id="CLU_005122_8_2_6"/>
<evidence type="ECO:0000259" key="14">
    <source>
        <dbReference type="PROSITE" id="PS51192"/>
    </source>
</evidence>
<dbReference type="SUPFAM" id="SSF143517">
    <property type="entry name" value="TRCF domain-like"/>
    <property type="match status" value="1"/>
</dbReference>
<keyword evidence="5" id="KW-0378">Hydrolase</keyword>
<dbReference type="InterPro" id="IPR011545">
    <property type="entry name" value="DEAD/DEAH_box_helicase_dom"/>
</dbReference>
<organism evidence="16 17">
    <name type="scientific">Wigglesworthia glossinidia brevipalpis</name>
    <dbReference type="NCBI Taxonomy" id="36870"/>
    <lineage>
        <taxon>Bacteria</taxon>
        <taxon>Pseudomonadati</taxon>
        <taxon>Pseudomonadota</taxon>
        <taxon>Gammaproteobacteria</taxon>
        <taxon>Enterobacterales</taxon>
        <taxon>Erwiniaceae</taxon>
        <taxon>Wigglesworthia</taxon>
    </lineage>
</organism>
<dbReference type="InterPro" id="IPR014001">
    <property type="entry name" value="Helicase_ATP-bd"/>
</dbReference>
<dbReference type="PROSITE" id="PS51192">
    <property type="entry name" value="HELICASE_ATP_BIND_1"/>
    <property type="match status" value="1"/>
</dbReference>
<dbReference type="PANTHER" id="PTHR47964">
    <property type="entry name" value="ATP-DEPENDENT DNA HELICASE HOMOLOG RECG, CHLOROPLASTIC"/>
    <property type="match status" value="1"/>
</dbReference>
<dbReference type="InterPro" id="IPR047112">
    <property type="entry name" value="RecG/Mfd"/>
</dbReference>
<evidence type="ECO:0000256" key="6">
    <source>
        <dbReference type="ARBA" id="ARBA00022806"/>
    </source>
</evidence>
<dbReference type="KEGG" id="wbr:mfd"/>
<comment type="function">
    <text evidence="10">Couples transcription and DNA repair by recognizing RNA polymerase (RNAP) stalled at DNA lesions. Mediates ATP-dependent release of RNAP and its truncated transcript from the DNA, and recruitment of nucleotide excision repair machinery to the damaged site.</text>
</comment>
<feature type="domain" description="Helicase C-terminal" evidence="15">
    <location>
        <begin position="340"/>
        <end position="494"/>
    </location>
</feature>
<dbReference type="Pfam" id="PF00270">
    <property type="entry name" value="DEAD"/>
    <property type="match status" value="1"/>
</dbReference>
<name>Q8D3A2_WIGBR</name>
<keyword evidence="17" id="KW-1185">Reference proteome</keyword>
<dbReference type="InterPro" id="IPR003711">
    <property type="entry name" value="CarD-like/TRCF_RID"/>
</dbReference>
<dbReference type="Proteomes" id="UP000000562">
    <property type="component" value="Chromosome"/>
</dbReference>
<dbReference type="PANTHER" id="PTHR47964:SF1">
    <property type="entry name" value="ATP-DEPENDENT DNA HELICASE HOMOLOG RECG, CHLOROPLASTIC"/>
    <property type="match status" value="1"/>
</dbReference>
<reference evidence="16 17" key="1">
    <citation type="journal article" date="2002" name="Nat. Genet.">
        <title>Genome sequence of the endocellular obligate symbiont of tsetse flies, Wigglesworthia glossinidia.</title>
        <authorList>
            <person name="Akman L."/>
            <person name="Yamashita A."/>
            <person name="Watanabe H."/>
            <person name="Oshima K."/>
            <person name="Shiba T."/>
            <person name="Hattori M."/>
            <person name="Aksoy S."/>
        </authorList>
    </citation>
    <scope>NUCLEOTIDE SEQUENCE [LARGE SCALE GENOMIC DNA]</scope>
</reference>
<dbReference type="SUPFAM" id="SSF141259">
    <property type="entry name" value="CarD-like"/>
    <property type="match status" value="1"/>
</dbReference>
<dbReference type="GO" id="GO:0005737">
    <property type="term" value="C:cytoplasm"/>
    <property type="evidence" value="ECO:0007669"/>
    <property type="project" value="UniProtKB-SubCell"/>
</dbReference>
<dbReference type="SMART" id="SM00487">
    <property type="entry name" value="DEXDc"/>
    <property type="match status" value="1"/>
</dbReference>
<dbReference type="GO" id="GO:0003684">
    <property type="term" value="F:damaged DNA binding"/>
    <property type="evidence" value="ECO:0007669"/>
    <property type="project" value="InterPro"/>
</dbReference>
<dbReference type="SMART" id="SM01058">
    <property type="entry name" value="CarD_TRCF"/>
    <property type="match status" value="1"/>
</dbReference>
<dbReference type="NCBIfam" id="TIGR00580">
    <property type="entry name" value="mfd"/>
    <property type="match status" value="1"/>
</dbReference>
<keyword evidence="4" id="KW-0227">DNA damage</keyword>
<accession>Q8D3A2</accession>
<evidence type="ECO:0000256" key="5">
    <source>
        <dbReference type="ARBA" id="ARBA00022801"/>
    </source>
</evidence>